<dbReference type="Gene3D" id="3.40.1360.10">
    <property type="match status" value="1"/>
</dbReference>
<protein>
    <submittedName>
        <fullName evidence="1">Toprim-like family protein</fullName>
    </submittedName>
</protein>
<reference evidence="1 2" key="1">
    <citation type="submission" date="2014-02" db="EMBL/GenBank/DDBJ databases">
        <authorList>
            <person name="Sears C."/>
            <person name="Carroll K."/>
            <person name="Sack B.R."/>
            <person name="Qadri F."/>
            <person name="Myers L.L."/>
            <person name="Chung G.-T."/>
            <person name="Escheverria P."/>
            <person name="Fraser C.M."/>
            <person name="Sadzewicz L."/>
            <person name="Shefchek K.A."/>
            <person name="Tallon L."/>
            <person name="Das S.P."/>
            <person name="Daugherty S."/>
            <person name="Mongodin E.F."/>
        </authorList>
    </citation>
    <scope>NUCLEOTIDE SEQUENCE [LARGE SCALE GENOMIC DNA]</scope>
    <source>
        <strain evidence="2">3988T(B)14</strain>
    </source>
</reference>
<dbReference type="PATRIC" id="fig|1339315.3.peg.411"/>
<comment type="caution">
    <text evidence="1">The sequence shown here is derived from an EMBL/GenBank/DDBJ whole genome shotgun (WGS) entry which is preliminary data.</text>
</comment>
<dbReference type="InterPro" id="IPR036977">
    <property type="entry name" value="DNA_primase_Znf_CHC2"/>
</dbReference>
<dbReference type="SUPFAM" id="SSF57783">
    <property type="entry name" value="Zinc beta-ribbon"/>
    <property type="match status" value="1"/>
</dbReference>
<dbReference type="GO" id="GO:0008270">
    <property type="term" value="F:zinc ion binding"/>
    <property type="evidence" value="ECO:0007669"/>
    <property type="project" value="InterPro"/>
</dbReference>
<evidence type="ECO:0000313" key="2">
    <source>
        <dbReference type="Proteomes" id="UP000020529"/>
    </source>
</evidence>
<dbReference type="RefSeq" id="WP_008669189.1">
    <property type="nucleotide sequence ID" value="NZ_JGCY01000132.1"/>
</dbReference>
<proteinExistence type="predicted"/>
<dbReference type="AlphaFoldDB" id="A0A015T290"/>
<accession>A0A015T290</accession>
<name>A0A015T290_BACFG</name>
<dbReference type="GO" id="GO:0006260">
    <property type="term" value="P:DNA replication"/>
    <property type="evidence" value="ECO:0007669"/>
    <property type="project" value="InterPro"/>
</dbReference>
<evidence type="ECO:0000313" key="1">
    <source>
        <dbReference type="EMBL" id="EXY76627.1"/>
    </source>
</evidence>
<dbReference type="Pfam" id="PF13155">
    <property type="entry name" value="Toprim_2"/>
    <property type="match status" value="1"/>
</dbReference>
<dbReference type="EMBL" id="JGCY01000132">
    <property type="protein sequence ID" value="EXY76627.1"/>
    <property type="molecule type" value="Genomic_DNA"/>
</dbReference>
<gene>
    <name evidence="1" type="ORF">M124_4475</name>
</gene>
<dbReference type="Gene3D" id="3.90.580.10">
    <property type="entry name" value="Zinc finger, CHC2-type domain"/>
    <property type="match status" value="1"/>
</dbReference>
<organism evidence="1 2">
    <name type="scientific">Bacteroides fragilis str. 3988T(B)14</name>
    <dbReference type="NCBI Taxonomy" id="1339315"/>
    <lineage>
        <taxon>Bacteria</taxon>
        <taxon>Pseudomonadati</taxon>
        <taxon>Bacteroidota</taxon>
        <taxon>Bacteroidia</taxon>
        <taxon>Bacteroidales</taxon>
        <taxon>Bacteroidaceae</taxon>
        <taxon>Bacteroides</taxon>
    </lineage>
</organism>
<sequence>MTIDEAKRVRIVDFLAQLGHRAQYMKSEQYWYLSPLRKEVTPSFKVNDRLNEWYDFGEATGGDLVELGKYLCETKSVSEALAYIERHVNGVSLPKTRTLPTTFRPVEADMKNLIIVPLRHHALFSYLHSRMIDSDIGRMFCKEVHYELRQRRYFALAFGNISGGYEVRNPYYKGCIKNKDISLILQSRGETQSRVCLFEGFMDFLSYLTLKQTDDSAICINAPCDHLIMNSISNLKKTLTYLQKYTYIHCYLDNDLAGQKTVETIAGMYDGRVYNESNRYAGYKDLNDYLRGKKQ</sequence>
<dbReference type="GO" id="GO:0003677">
    <property type="term" value="F:DNA binding"/>
    <property type="evidence" value="ECO:0007669"/>
    <property type="project" value="InterPro"/>
</dbReference>
<dbReference type="CDD" id="cd00188">
    <property type="entry name" value="TOPRIM"/>
    <property type="match status" value="1"/>
</dbReference>
<dbReference type="SUPFAM" id="SSF56731">
    <property type="entry name" value="DNA primase core"/>
    <property type="match status" value="1"/>
</dbReference>
<dbReference type="Proteomes" id="UP000020529">
    <property type="component" value="Unassembled WGS sequence"/>
</dbReference>